<dbReference type="AlphaFoldDB" id="A0AAX4P0Z6"/>
<proteinExistence type="predicted"/>
<name>A0AAX4P0Z6_9CHLO</name>
<gene>
    <name evidence="2" type="ORF">HKI87_02g12520</name>
</gene>
<feature type="region of interest" description="Disordered" evidence="1">
    <location>
        <begin position="555"/>
        <end position="578"/>
    </location>
</feature>
<dbReference type="EMBL" id="CP151502">
    <property type="protein sequence ID" value="WZN59726.1"/>
    <property type="molecule type" value="Genomic_DNA"/>
</dbReference>
<feature type="compositionally biased region" description="Basic and acidic residues" evidence="1">
    <location>
        <begin position="198"/>
        <end position="208"/>
    </location>
</feature>
<evidence type="ECO:0000313" key="3">
    <source>
        <dbReference type="Proteomes" id="UP001472866"/>
    </source>
</evidence>
<evidence type="ECO:0000313" key="2">
    <source>
        <dbReference type="EMBL" id="WZN59726.1"/>
    </source>
</evidence>
<feature type="compositionally biased region" description="Basic and acidic residues" evidence="1">
    <location>
        <begin position="408"/>
        <end position="433"/>
    </location>
</feature>
<feature type="compositionally biased region" description="Basic and acidic residues" evidence="1">
    <location>
        <begin position="46"/>
        <end position="71"/>
    </location>
</feature>
<evidence type="ECO:0000256" key="1">
    <source>
        <dbReference type="SAM" id="MobiDB-lite"/>
    </source>
</evidence>
<feature type="region of interest" description="Disordered" evidence="1">
    <location>
        <begin position="254"/>
        <end position="290"/>
    </location>
</feature>
<keyword evidence="3" id="KW-1185">Reference proteome</keyword>
<reference evidence="2 3" key="1">
    <citation type="submission" date="2024-03" db="EMBL/GenBank/DDBJ databases">
        <title>Complete genome sequence of the green alga Chloropicon roscoffensis RCC1871.</title>
        <authorList>
            <person name="Lemieux C."/>
            <person name="Pombert J.-F."/>
            <person name="Otis C."/>
            <person name="Turmel M."/>
        </authorList>
    </citation>
    <scope>NUCLEOTIDE SEQUENCE [LARGE SCALE GENOMIC DNA]</scope>
    <source>
        <strain evidence="2 3">RCC1871</strain>
    </source>
</reference>
<feature type="compositionally biased region" description="Basic and acidic residues" evidence="1">
    <location>
        <begin position="17"/>
        <end position="35"/>
    </location>
</feature>
<sequence>MAVDNSPFGTDYKGLSLKKDSEEARMESYQRDKRPIYALSSFPVLDRGRADSRSKERGRPAAQVHREDRPSASHALGRAGGQGKPNGTAARSVLEAELEANNPELFHALQDVKRTLQGHSMKRFQQFQALGMMNHEENSVRATAALRVDLIRRTVGLGAKAELEDQIRSMAEETSLEVQLEQVLGCRDPEDLEAFRVSKEKGSESQYERHRKMKRASQSRTLEIQREAEAVSAALTRALGKYRGAIKEILQEPRARKRANASSKGRSKVHESVSREMGSVDALSREEKQQALVHSANDNMEKAAAILERLKEYTQAIEVAEEDDQAAKARPEAGEVAGKEGEDGASTSGDEDGEREGRAKEDSAPGGAKDDRAGAKSQESRGKQSRRGTPSSKQGQKMVRRASTMSKAKQEQEYEEEVARMREEAKREEDEGRFQRALLLDPVEDDGSRDPSDVLQERFERIWDILEMPLMERMDMVIRYTSEEGLDFLMPALDQYERCAGGLRLHNYLLSPGDQNVAAFEGLEVKPEYLERCRDYVREHAYVLKESFGGTLTMQGSPLGPTLRPSRPNTGPIGHLGI</sequence>
<feature type="compositionally biased region" description="Basic and acidic residues" evidence="1">
    <location>
        <begin position="355"/>
        <end position="382"/>
    </location>
</feature>
<accession>A0AAX4P0Z6</accession>
<protein>
    <submittedName>
        <fullName evidence="2">Uncharacterized protein</fullName>
    </submittedName>
</protein>
<feature type="region of interest" description="Disordered" evidence="1">
    <location>
        <begin position="321"/>
        <end position="433"/>
    </location>
</feature>
<feature type="region of interest" description="Disordered" evidence="1">
    <location>
        <begin position="1"/>
        <end position="88"/>
    </location>
</feature>
<organism evidence="2 3">
    <name type="scientific">Chloropicon roscoffensis</name>
    <dbReference type="NCBI Taxonomy" id="1461544"/>
    <lineage>
        <taxon>Eukaryota</taxon>
        <taxon>Viridiplantae</taxon>
        <taxon>Chlorophyta</taxon>
        <taxon>Chloropicophyceae</taxon>
        <taxon>Chloropicales</taxon>
        <taxon>Chloropicaceae</taxon>
        <taxon>Chloropicon</taxon>
    </lineage>
</organism>
<feature type="region of interest" description="Disordered" evidence="1">
    <location>
        <begin position="198"/>
        <end position="220"/>
    </location>
</feature>
<dbReference type="Proteomes" id="UP001472866">
    <property type="component" value="Chromosome 02"/>
</dbReference>
<feature type="compositionally biased region" description="Basic and acidic residues" evidence="1">
    <location>
        <begin position="325"/>
        <end position="342"/>
    </location>
</feature>